<evidence type="ECO:0000256" key="4">
    <source>
        <dbReference type="ARBA" id="ARBA00022630"/>
    </source>
</evidence>
<comment type="cofactor">
    <cofactor evidence="2">
        <name>[4Fe-4S] cluster</name>
        <dbReference type="ChEBI" id="CHEBI:49883"/>
    </cofactor>
</comment>
<dbReference type="InterPro" id="IPR036188">
    <property type="entry name" value="FAD/NAD-bd_sf"/>
</dbReference>
<keyword evidence="6" id="KW-0479">Metal-binding</keyword>
<evidence type="ECO:0000313" key="13">
    <source>
        <dbReference type="Proteomes" id="UP000019491"/>
    </source>
</evidence>
<dbReference type="GO" id="GO:0010181">
    <property type="term" value="F:FMN binding"/>
    <property type="evidence" value="ECO:0007669"/>
    <property type="project" value="InterPro"/>
</dbReference>
<comment type="similarity">
    <text evidence="3">In the N-terminal section; belongs to the NADH:flavin oxidoreductase/NADH oxidase family.</text>
</comment>
<dbReference type="OrthoDB" id="3169239at2"/>
<keyword evidence="9" id="KW-0411">Iron-sulfur</keyword>
<evidence type="ECO:0000256" key="6">
    <source>
        <dbReference type="ARBA" id="ARBA00022723"/>
    </source>
</evidence>
<dbReference type="SUPFAM" id="SSF51971">
    <property type="entry name" value="Nucleotide-binding domain"/>
    <property type="match status" value="1"/>
</dbReference>
<dbReference type="PANTHER" id="PTHR42917:SF2">
    <property type="entry name" value="2,4-DIENOYL-COA REDUCTASE [(2E)-ENOYL-COA-PRODUCING]"/>
    <property type="match status" value="1"/>
</dbReference>
<dbReference type="GO" id="GO:0046872">
    <property type="term" value="F:metal ion binding"/>
    <property type="evidence" value="ECO:0007669"/>
    <property type="project" value="UniProtKB-KW"/>
</dbReference>
<dbReference type="Pfam" id="PF13450">
    <property type="entry name" value="NAD_binding_8"/>
    <property type="match status" value="1"/>
</dbReference>
<evidence type="ECO:0000256" key="5">
    <source>
        <dbReference type="ARBA" id="ARBA00022643"/>
    </source>
</evidence>
<dbReference type="InterPro" id="IPR013785">
    <property type="entry name" value="Aldolase_TIM"/>
</dbReference>
<evidence type="ECO:0000313" key="12">
    <source>
        <dbReference type="EMBL" id="GAF49517.1"/>
    </source>
</evidence>
<dbReference type="PRINTS" id="PR00419">
    <property type="entry name" value="ADXRDTASE"/>
</dbReference>
<dbReference type="Gene3D" id="3.50.50.60">
    <property type="entry name" value="FAD/NAD(P)-binding domain"/>
    <property type="match status" value="1"/>
</dbReference>
<feature type="region of interest" description="Disordered" evidence="10">
    <location>
        <begin position="117"/>
        <end position="137"/>
    </location>
</feature>
<evidence type="ECO:0000256" key="2">
    <source>
        <dbReference type="ARBA" id="ARBA00001966"/>
    </source>
</evidence>
<name>X0QD80_RHOWR</name>
<dbReference type="Gene3D" id="3.20.20.70">
    <property type="entry name" value="Aldolase class I"/>
    <property type="match status" value="1"/>
</dbReference>
<keyword evidence="13" id="KW-1185">Reference proteome</keyword>
<evidence type="ECO:0000256" key="10">
    <source>
        <dbReference type="SAM" id="MobiDB-lite"/>
    </source>
</evidence>
<proteinExistence type="inferred from homology"/>
<keyword evidence="5" id="KW-0288">FMN</keyword>
<sequence length="633" mass="67635">MNTRCLSDTVDLGEWRLRNRFAATAHGTGAVVHGAPSDHDIRYWEGVARGGAALIVLGGGALGPTGIRQANRTEVWRAEAVPAMRDRARAISRHGALPFLQLTDLGRETLGTETFYATRSSSDRRSPREAVSPVPMSDSDLEDLIASHLRAGRNALAAEHVGVELHAAHGYLLGQMLSPHVTGSAARLSVMRSVVRQIVNELRRMGLGVGIRLSVGDTSDSGLDISMLGETLDELSDLLTYVNVTVGMRGAYVRDMSTERPPLLDLIPLVREACPLPLIVSHAFRDREDMEDAVVAGADLVGLARPLIAEPQLPNLLLADREDDVRPCVSCNEDCRSFLPSLLCSVNPDLAPFGEAARPGSPWVIRPSTKPARSVSIIGAGPAGLEAAISLRSAGRDVTVYDARDHIGGALAMAASVPHRAGWRRLLDYYRNQLERLDVEVRLGQRVAGEDVAEADAVILAGGSEEAPAPPGCMNLTEALLAGPESFSNCPSVTVVDDGFGWWPSTNVVEMLFDAGVKQVTFASPSTSFWAGIPAESRVQLMSRLRGRGLRLLAATTFVNEVTGASLCNLLGAEFTPLDGEPVIVASERRSVPLIDVPSGPSVHVIGDAVQPRKVAHAITEGRRAAELLRAVK</sequence>
<evidence type="ECO:0000259" key="11">
    <source>
        <dbReference type="Pfam" id="PF00724"/>
    </source>
</evidence>
<dbReference type="Gene3D" id="3.40.50.720">
    <property type="entry name" value="NAD(P)-binding Rossmann-like Domain"/>
    <property type="match status" value="1"/>
</dbReference>
<keyword evidence="4" id="KW-0285">Flavoprotein</keyword>
<dbReference type="Proteomes" id="UP000019491">
    <property type="component" value="Unassembled WGS sequence"/>
</dbReference>
<dbReference type="AlphaFoldDB" id="X0QD80"/>
<dbReference type="InterPro" id="IPR001155">
    <property type="entry name" value="OxRdtase_FMN_N"/>
</dbReference>
<dbReference type="Pfam" id="PF00724">
    <property type="entry name" value="Oxidored_FMN"/>
    <property type="match status" value="1"/>
</dbReference>
<accession>X0QD80</accession>
<dbReference type="PANTHER" id="PTHR42917">
    <property type="entry name" value="2,4-DIENOYL-COA REDUCTASE"/>
    <property type="match status" value="1"/>
</dbReference>
<dbReference type="SUPFAM" id="SSF51905">
    <property type="entry name" value="FAD/NAD(P)-binding domain"/>
    <property type="match status" value="1"/>
</dbReference>
<gene>
    <name evidence="12" type="ORF">RW1_093_00040</name>
</gene>
<comment type="caution">
    <text evidence="12">The sequence shown here is derived from an EMBL/GenBank/DDBJ whole genome shotgun (WGS) entry which is preliminary data.</text>
</comment>
<evidence type="ECO:0000256" key="9">
    <source>
        <dbReference type="ARBA" id="ARBA00023014"/>
    </source>
</evidence>
<keyword evidence="8" id="KW-0408">Iron</keyword>
<reference evidence="12 13" key="1">
    <citation type="submission" date="2014-02" db="EMBL/GenBank/DDBJ databases">
        <title>Whole genome shotgun sequence of Rhodococcus wratislaviensis NBRC 100605.</title>
        <authorList>
            <person name="Hosoyama A."/>
            <person name="Tsuchikane K."/>
            <person name="Yoshida I."/>
            <person name="Ohji S."/>
            <person name="Ichikawa N."/>
            <person name="Yamazoe A."/>
            <person name="Fujita N."/>
        </authorList>
    </citation>
    <scope>NUCLEOTIDE SEQUENCE [LARGE SCALE GENOMIC DNA]</scope>
    <source>
        <strain evidence="12 13">NBRC 100605</strain>
    </source>
</reference>
<comment type="cofactor">
    <cofactor evidence="1">
        <name>FMN</name>
        <dbReference type="ChEBI" id="CHEBI:58210"/>
    </cofactor>
</comment>
<evidence type="ECO:0000256" key="3">
    <source>
        <dbReference type="ARBA" id="ARBA00011048"/>
    </source>
</evidence>
<evidence type="ECO:0000256" key="7">
    <source>
        <dbReference type="ARBA" id="ARBA00023002"/>
    </source>
</evidence>
<dbReference type="InterPro" id="IPR051793">
    <property type="entry name" value="NADH:flavin_oxidoreductase"/>
</dbReference>
<keyword evidence="7" id="KW-0560">Oxidoreductase</keyword>
<dbReference type="RefSeq" id="WP_037241406.1">
    <property type="nucleotide sequence ID" value="NZ_BAWF01000093.1"/>
</dbReference>
<evidence type="ECO:0000256" key="8">
    <source>
        <dbReference type="ARBA" id="ARBA00023004"/>
    </source>
</evidence>
<dbReference type="GO" id="GO:0016491">
    <property type="term" value="F:oxidoreductase activity"/>
    <property type="evidence" value="ECO:0007669"/>
    <property type="project" value="UniProtKB-KW"/>
</dbReference>
<feature type="domain" description="NADH:flavin oxidoreductase/NADH oxidase N-terminal" evidence="11">
    <location>
        <begin position="11"/>
        <end position="322"/>
    </location>
</feature>
<protein>
    <submittedName>
        <fullName evidence="12">Putative oxidoreductase</fullName>
    </submittedName>
</protein>
<organism evidence="12 13">
    <name type="scientific">Rhodococcus wratislaviensis NBRC 100605</name>
    <dbReference type="NCBI Taxonomy" id="1219028"/>
    <lineage>
        <taxon>Bacteria</taxon>
        <taxon>Bacillati</taxon>
        <taxon>Actinomycetota</taxon>
        <taxon>Actinomycetes</taxon>
        <taxon>Mycobacteriales</taxon>
        <taxon>Nocardiaceae</taxon>
        <taxon>Rhodococcus</taxon>
    </lineage>
</organism>
<evidence type="ECO:0000256" key="1">
    <source>
        <dbReference type="ARBA" id="ARBA00001917"/>
    </source>
</evidence>
<dbReference type="GO" id="GO:0051536">
    <property type="term" value="F:iron-sulfur cluster binding"/>
    <property type="evidence" value="ECO:0007669"/>
    <property type="project" value="UniProtKB-KW"/>
</dbReference>
<dbReference type="SUPFAM" id="SSF51395">
    <property type="entry name" value="FMN-linked oxidoreductases"/>
    <property type="match status" value="1"/>
</dbReference>
<dbReference type="EMBL" id="BAWF01000093">
    <property type="protein sequence ID" value="GAF49517.1"/>
    <property type="molecule type" value="Genomic_DNA"/>
</dbReference>